<comment type="caution">
    <text evidence="1">The sequence shown here is derived from an EMBL/GenBank/DDBJ whole genome shotgun (WGS) entry which is preliminary data.</text>
</comment>
<name>A0A3M7PSD3_BRAPC</name>
<dbReference type="AlphaFoldDB" id="A0A3M7PSD3"/>
<proteinExistence type="predicted"/>
<keyword evidence="2" id="KW-1185">Reference proteome</keyword>
<feature type="non-terminal residue" evidence="1">
    <location>
        <position position="1"/>
    </location>
</feature>
<accession>A0A3M7PSD3</accession>
<evidence type="ECO:0000313" key="2">
    <source>
        <dbReference type="Proteomes" id="UP000276133"/>
    </source>
</evidence>
<dbReference type="Proteomes" id="UP000276133">
    <property type="component" value="Unassembled WGS sequence"/>
</dbReference>
<reference evidence="1 2" key="1">
    <citation type="journal article" date="2018" name="Sci. Rep.">
        <title>Genomic signatures of local adaptation to the degree of environmental predictability in rotifers.</title>
        <authorList>
            <person name="Franch-Gras L."/>
            <person name="Hahn C."/>
            <person name="Garcia-Roger E.M."/>
            <person name="Carmona M.J."/>
            <person name="Serra M."/>
            <person name="Gomez A."/>
        </authorList>
    </citation>
    <scope>NUCLEOTIDE SEQUENCE [LARGE SCALE GENOMIC DNA]</scope>
    <source>
        <strain evidence="1">HYR1</strain>
    </source>
</reference>
<gene>
    <name evidence="1" type="ORF">BpHYR1_004448</name>
</gene>
<dbReference type="EMBL" id="REGN01009067">
    <property type="protein sequence ID" value="RNA02057.1"/>
    <property type="molecule type" value="Genomic_DNA"/>
</dbReference>
<protein>
    <submittedName>
        <fullName evidence="1">Uncharacterized protein</fullName>
    </submittedName>
</protein>
<sequence length="84" mass="9722">YNVPKIIGKKTLDKLFCIFLNEHLLNRIKRTSFITKFFGSRLVCSVNYGSSITGTIFVLRFYEPLVYSGRGTESMSKICYVFHN</sequence>
<evidence type="ECO:0000313" key="1">
    <source>
        <dbReference type="EMBL" id="RNA02057.1"/>
    </source>
</evidence>
<organism evidence="1 2">
    <name type="scientific">Brachionus plicatilis</name>
    <name type="common">Marine rotifer</name>
    <name type="synonym">Brachionus muelleri</name>
    <dbReference type="NCBI Taxonomy" id="10195"/>
    <lineage>
        <taxon>Eukaryota</taxon>
        <taxon>Metazoa</taxon>
        <taxon>Spiralia</taxon>
        <taxon>Gnathifera</taxon>
        <taxon>Rotifera</taxon>
        <taxon>Eurotatoria</taxon>
        <taxon>Monogononta</taxon>
        <taxon>Pseudotrocha</taxon>
        <taxon>Ploima</taxon>
        <taxon>Brachionidae</taxon>
        <taxon>Brachionus</taxon>
    </lineage>
</organism>